<protein>
    <recommendedName>
        <fullName evidence="11">Isocitrate dehydrogenase kinase/phosphatase</fullName>
        <shortName evidence="11">IDH kinase/phosphatase</shortName>
        <shortName evidence="11">IDHK/P</shortName>
        <ecNumber evidence="11">2.7.11.5</ecNumber>
        <ecNumber evidence="11">3.1.3.-</ecNumber>
    </recommendedName>
</protein>
<dbReference type="EMBL" id="JAAGSC010000041">
    <property type="protein sequence ID" value="NDY96159.1"/>
    <property type="molecule type" value="Genomic_DNA"/>
</dbReference>
<evidence type="ECO:0000256" key="3">
    <source>
        <dbReference type="ARBA" id="ARBA00022527"/>
    </source>
</evidence>
<dbReference type="PANTHER" id="PTHR39559">
    <property type="match status" value="1"/>
</dbReference>
<dbReference type="Proteomes" id="UP000484885">
    <property type="component" value="Unassembled WGS sequence"/>
</dbReference>
<feature type="domain" description="Isocitrate dehydrogenase kinase/phosphatase (AceK) kinase" evidence="12">
    <location>
        <begin position="315"/>
        <end position="569"/>
    </location>
</feature>
<evidence type="ECO:0000259" key="13">
    <source>
        <dbReference type="Pfam" id="PF20423"/>
    </source>
</evidence>
<dbReference type="Pfam" id="PF06315">
    <property type="entry name" value="AceK_kinase"/>
    <property type="match status" value="1"/>
</dbReference>
<dbReference type="RefSeq" id="WP_164211530.1">
    <property type="nucleotide sequence ID" value="NZ_JAAGSC010000041.1"/>
</dbReference>
<dbReference type="InterPro" id="IPR046854">
    <property type="entry name" value="AceK_regulatory"/>
</dbReference>
<reference evidence="14 15" key="1">
    <citation type="submission" date="2020-02" db="EMBL/GenBank/DDBJ databases">
        <authorList>
            <person name="Zhang X.-Y."/>
        </authorList>
    </citation>
    <scope>NUCLEOTIDE SEQUENCE [LARGE SCALE GENOMIC DNA]</scope>
    <source>
        <strain evidence="14 15">C33</strain>
    </source>
</reference>
<comment type="caution">
    <text evidence="14">The sequence shown here is derived from an EMBL/GenBank/DDBJ whole genome shotgun (WGS) entry which is preliminary data.</text>
</comment>
<evidence type="ECO:0000256" key="6">
    <source>
        <dbReference type="ARBA" id="ARBA00022741"/>
    </source>
</evidence>
<dbReference type="GO" id="GO:0005737">
    <property type="term" value="C:cytoplasm"/>
    <property type="evidence" value="ECO:0007669"/>
    <property type="project" value="UniProtKB-SubCell"/>
</dbReference>
<dbReference type="GO" id="GO:0016208">
    <property type="term" value="F:AMP binding"/>
    <property type="evidence" value="ECO:0007669"/>
    <property type="project" value="TreeGrafter"/>
</dbReference>
<keyword evidence="10 11" id="KW-0904">Protein phosphatase</keyword>
<keyword evidence="1 11" id="KW-0329">Glyoxylate bypass</keyword>
<keyword evidence="7 11" id="KW-0418">Kinase</keyword>
<evidence type="ECO:0000256" key="10">
    <source>
        <dbReference type="ARBA" id="ARBA00022912"/>
    </source>
</evidence>
<dbReference type="GO" id="GO:0006097">
    <property type="term" value="P:glyoxylate cycle"/>
    <property type="evidence" value="ECO:0007669"/>
    <property type="project" value="UniProtKB-UniRule"/>
</dbReference>
<evidence type="ECO:0000256" key="7">
    <source>
        <dbReference type="ARBA" id="ARBA00022777"/>
    </source>
</evidence>
<dbReference type="GO" id="GO:0004721">
    <property type="term" value="F:phosphoprotein phosphatase activity"/>
    <property type="evidence" value="ECO:0007669"/>
    <property type="project" value="UniProtKB-KW"/>
</dbReference>
<comment type="function">
    <text evidence="11">Bifunctional enzyme which can phosphorylate or dephosphorylate isocitrate dehydrogenase (IDH) on a specific serine residue. This is a regulatory mechanism which enables bacteria to bypass the Krebs cycle via the glyoxylate shunt in response to the source of carbon. When bacteria are grown on glucose, IDH is fully active and unphosphorylated, but when grown on acetate or ethanol, the activity of IDH declines drastically concomitant with its phosphorylation.</text>
</comment>
<keyword evidence="3 11" id="KW-0723">Serine/threonine-protein kinase</keyword>
<name>A0A845VG14_9GAMM</name>
<feature type="binding site" evidence="11">
    <location>
        <begin position="320"/>
        <end position="326"/>
    </location>
    <ligand>
        <name>ATP</name>
        <dbReference type="ChEBI" id="CHEBI:30616"/>
    </ligand>
</feature>
<comment type="subcellular location">
    <subcellularLocation>
        <location evidence="11">Cytoplasm</location>
    </subcellularLocation>
</comment>
<feature type="domain" description="Isocitrate dehydrogenase kinase/phosphatase (AceK) regulatory" evidence="13">
    <location>
        <begin position="15"/>
        <end position="310"/>
    </location>
</feature>
<dbReference type="PANTHER" id="PTHR39559:SF1">
    <property type="entry name" value="ISOCITRATE DEHYDROGENASE KINASE_PHOSPHATASE"/>
    <property type="match status" value="1"/>
</dbReference>
<dbReference type="InterPro" id="IPR046855">
    <property type="entry name" value="AceK_kinase"/>
</dbReference>
<evidence type="ECO:0000256" key="4">
    <source>
        <dbReference type="ARBA" id="ARBA00022532"/>
    </source>
</evidence>
<evidence type="ECO:0000256" key="8">
    <source>
        <dbReference type="ARBA" id="ARBA00022801"/>
    </source>
</evidence>
<dbReference type="EC" id="2.7.11.5" evidence="11"/>
<dbReference type="NCBIfam" id="NF002804">
    <property type="entry name" value="PRK02946.1"/>
    <property type="match status" value="1"/>
</dbReference>
<organism evidence="14 15">
    <name type="scientific">Wenzhouxiangella limi</name>
    <dbReference type="NCBI Taxonomy" id="2707351"/>
    <lineage>
        <taxon>Bacteria</taxon>
        <taxon>Pseudomonadati</taxon>
        <taxon>Pseudomonadota</taxon>
        <taxon>Gammaproteobacteria</taxon>
        <taxon>Chromatiales</taxon>
        <taxon>Wenzhouxiangellaceae</taxon>
        <taxon>Wenzhouxiangella</taxon>
    </lineage>
</organism>
<dbReference type="GO" id="GO:0004674">
    <property type="term" value="F:protein serine/threonine kinase activity"/>
    <property type="evidence" value="ECO:0007669"/>
    <property type="project" value="UniProtKB-KW"/>
</dbReference>
<evidence type="ECO:0000259" key="12">
    <source>
        <dbReference type="Pfam" id="PF06315"/>
    </source>
</evidence>
<dbReference type="Pfam" id="PF20423">
    <property type="entry name" value="AceK_regulatory"/>
    <property type="match status" value="1"/>
</dbReference>
<comment type="catalytic activity">
    <reaction evidence="11">
        <text>L-seryl-[isocitrate dehydrogenase] + ATP = O-phospho-L-seryl-[isocitrate dehydrogenase] + ADP + H(+)</text>
        <dbReference type="Rhea" id="RHEA:43540"/>
        <dbReference type="Rhea" id="RHEA-COMP:10605"/>
        <dbReference type="Rhea" id="RHEA-COMP:10606"/>
        <dbReference type="ChEBI" id="CHEBI:15378"/>
        <dbReference type="ChEBI" id="CHEBI:29999"/>
        <dbReference type="ChEBI" id="CHEBI:30616"/>
        <dbReference type="ChEBI" id="CHEBI:83421"/>
        <dbReference type="ChEBI" id="CHEBI:456216"/>
        <dbReference type="EC" id="2.7.11.5"/>
    </reaction>
</comment>
<dbReference type="HAMAP" id="MF_00747">
    <property type="entry name" value="AceK"/>
    <property type="match status" value="1"/>
</dbReference>
<feature type="active site" evidence="11">
    <location>
        <position position="376"/>
    </location>
</feature>
<dbReference type="PIRSF" id="PIRSF000719">
    <property type="entry name" value="AceK"/>
    <property type="match status" value="1"/>
</dbReference>
<evidence type="ECO:0000256" key="5">
    <source>
        <dbReference type="ARBA" id="ARBA00022679"/>
    </source>
</evidence>
<dbReference type="GO" id="GO:0008772">
    <property type="term" value="F:[isocitrate dehydrogenase (NADP+)] kinase activity"/>
    <property type="evidence" value="ECO:0007669"/>
    <property type="project" value="UniProtKB-UniRule"/>
</dbReference>
<evidence type="ECO:0000256" key="11">
    <source>
        <dbReference type="HAMAP-Rule" id="MF_00747"/>
    </source>
</evidence>
<keyword evidence="5 11" id="KW-0808">Transferase</keyword>
<dbReference type="AlphaFoldDB" id="A0A845VG14"/>
<dbReference type="GO" id="GO:0005524">
    <property type="term" value="F:ATP binding"/>
    <property type="evidence" value="ECO:0007669"/>
    <property type="project" value="UniProtKB-UniRule"/>
</dbReference>
<gene>
    <name evidence="11 14" type="primary">aceK</name>
    <name evidence="14" type="ORF">G3I74_10490</name>
</gene>
<accession>A0A845VG14</accession>
<keyword evidence="8 11" id="KW-0378">Hydrolase</keyword>
<keyword evidence="9 11" id="KW-0067">ATP-binding</keyword>
<dbReference type="GO" id="GO:0006006">
    <property type="term" value="P:glucose metabolic process"/>
    <property type="evidence" value="ECO:0007669"/>
    <property type="project" value="InterPro"/>
</dbReference>
<proteinExistence type="inferred from homology"/>
<keyword evidence="4 11" id="KW-0816">Tricarboxylic acid cycle</keyword>
<dbReference type="EC" id="3.1.3.-" evidence="11"/>
<evidence type="ECO:0000313" key="14">
    <source>
        <dbReference type="EMBL" id="NDY96159.1"/>
    </source>
</evidence>
<keyword evidence="6 11" id="KW-0547">Nucleotide-binding</keyword>
<dbReference type="GO" id="GO:0006099">
    <property type="term" value="P:tricarboxylic acid cycle"/>
    <property type="evidence" value="ECO:0007669"/>
    <property type="project" value="UniProtKB-UniRule"/>
</dbReference>
<keyword evidence="15" id="KW-1185">Reference proteome</keyword>
<dbReference type="InterPro" id="IPR010452">
    <property type="entry name" value="Isocitrate_DH_AceK"/>
</dbReference>
<feature type="binding site" evidence="11">
    <location>
        <position position="341"/>
    </location>
    <ligand>
        <name>ATP</name>
        <dbReference type="ChEBI" id="CHEBI:30616"/>
    </ligand>
</feature>
<evidence type="ECO:0000256" key="1">
    <source>
        <dbReference type="ARBA" id="ARBA00022435"/>
    </source>
</evidence>
<evidence type="ECO:0000313" key="15">
    <source>
        <dbReference type="Proteomes" id="UP000484885"/>
    </source>
</evidence>
<evidence type="ECO:0000256" key="2">
    <source>
        <dbReference type="ARBA" id="ARBA00022490"/>
    </source>
</evidence>
<evidence type="ECO:0000256" key="9">
    <source>
        <dbReference type="ARBA" id="ARBA00022840"/>
    </source>
</evidence>
<keyword evidence="2 11" id="KW-0963">Cytoplasm</keyword>
<sequence length="581" mass="66872">MSPSSRHASVIVKAAQLLVDAFDDYNASFADITRRARRRFERGERAGMRRDSVARLNLYDRSVDEAISRLEQHLDERLFSRTLWVDIRGHFETLIDGQLDAELYKTFFNTISRRLHKTRGVDPAIEFVALDIQPTDRITHPVSRHTYAVGGELERTFRRILADHDFRLPYRDADADSTALAEGLARVFATDPAPDVLAIELLETVFYREGRAYLLGRAFGAERYVPCVIALCRSNDGIYVDALLTTRQQLSILFGYTFSYFMADLPTVGDAVVFLRTLLPEKPIEELYTVLGRVKQGKTERYRAFVRQINAHPEEKLVEADGQKGLVMLVFTLPSYPLVFKLIRDHFAPVKKFGRRQVIERYHLVFRHDRVGRLIDAQQFKDLRFPREQFSPELLSELQAECGRSLQADGDGITIRHCYVERRLRPLDLYIAETDEPAAAAAVLDYAQAIKDLARSNIFAGDLLPKNFGVTRSGRVIFYDYDELRLMTECRFRRLPPSRDDIMELNDEPWFHVEDNDVFPEQFPRFMGLSRGHLALLQDHHPDLFDPAWWQAIHARLKAGEALDVPPYSAEARLHSTSKQP</sequence>
<comment type="similarity">
    <text evidence="11">Belongs to the AceK family.</text>
</comment>